<feature type="transmembrane region" description="Helical" evidence="1">
    <location>
        <begin position="34"/>
        <end position="65"/>
    </location>
</feature>
<dbReference type="Proteomes" id="UP000093510">
    <property type="component" value="Unassembled WGS sequence"/>
</dbReference>
<keyword evidence="1" id="KW-0472">Membrane</keyword>
<name>A0A1B9DKJ7_9FLAO</name>
<accession>A0A1B9DKJ7</accession>
<proteinExistence type="predicted"/>
<dbReference type="STRING" id="1763534.GCA_001831475_01517"/>
<dbReference type="AlphaFoldDB" id="A0A1B9DKJ7"/>
<evidence type="ECO:0000313" key="3">
    <source>
        <dbReference type="Proteomes" id="UP000093510"/>
    </source>
</evidence>
<dbReference type="RefSeq" id="WP_066336985.1">
    <property type="nucleotide sequence ID" value="NZ_CP017688.1"/>
</dbReference>
<keyword evidence="1" id="KW-0812">Transmembrane</keyword>
<dbReference type="OrthoDB" id="1331669at2"/>
<dbReference type="EMBL" id="LVEP01000064">
    <property type="protein sequence ID" value="OCB70207.1"/>
    <property type="molecule type" value="Genomic_DNA"/>
</dbReference>
<sequence length="261" mass="28393">MTTTQQKIEKIKANGLELDFGTVFNDAFENYKKIALYAGSIILVFSVLMGMLLAGGFVLTFGMAALAQMANPENLALENLVGINLFIYLVSLILISLLIGPFFAGFIKMAQAADRDEAFNSSAIFTYYKAPYFIKIITATLIISISNAVLSTLFNYINLPLLGSFSSICISIFTLLTIPLIIFGNLNPTEAITASIQLVLKNPFVIVALIVTAFIGSLVGFVGCCIGVFFTIPIMYALNYALYKAIIGFDDPEQPEELPLV</sequence>
<keyword evidence="1" id="KW-1133">Transmembrane helix</keyword>
<keyword evidence="3" id="KW-1185">Reference proteome</keyword>
<evidence type="ECO:0008006" key="4">
    <source>
        <dbReference type="Google" id="ProtNLM"/>
    </source>
</evidence>
<evidence type="ECO:0000256" key="1">
    <source>
        <dbReference type="SAM" id="Phobius"/>
    </source>
</evidence>
<evidence type="ECO:0000313" key="2">
    <source>
        <dbReference type="EMBL" id="OCB70207.1"/>
    </source>
</evidence>
<reference evidence="2 3" key="1">
    <citation type="submission" date="2016-03" db="EMBL/GenBank/DDBJ databases">
        <authorList>
            <person name="Ploux O."/>
        </authorList>
    </citation>
    <scope>NUCLEOTIDE SEQUENCE [LARGE SCALE GENOMIC DNA]</scope>
    <source>
        <strain evidence="2 3">LPB0076</strain>
    </source>
</reference>
<feature type="transmembrane region" description="Helical" evidence="1">
    <location>
        <begin position="204"/>
        <end position="232"/>
    </location>
</feature>
<comment type="caution">
    <text evidence="2">The sequence shown here is derived from an EMBL/GenBank/DDBJ whole genome shotgun (WGS) entry which is preliminary data.</text>
</comment>
<feature type="transmembrane region" description="Helical" evidence="1">
    <location>
        <begin position="85"/>
        <end position="107"/>
    </location>
</feature>
<gene>
    <name evidence="2" type="ORF">LPBF_12235</name>
</gene>
<protein>
    <recommendedName>
        <fullName evidence="4">Beta-carotene 15,15'-monooxygenase</fullName>
    </recommendedName>
</protein>
<feature type="transmembrane region" description="Helical" evidence="1">
    <location>
        <begin position="163"/>
        <end position="183"/>
    </location>
</feature>
<organism evidence="2 3">
    <name type="scientific">Flavobacterium crassostreae</name>
    <dbReference type="NCBI Taxonomy" id="1763534"/>
    <lineage>
        <taxon>Bacteria</taxon>
        <taxon>Pseudomonadati</taxon>
        <taxon>Bacteroidota</taxon>
        <taxon>Flavobacteriia</taxon>
        <taxon>Flavobacteriales</taxon>
        <taxon>Flavobacteriaceae</taxon>
        <taxon>Flavobacterium</taxon>
    </lineage>
</organism>
<feature type="transmembrane region" description="Helical" evidence="1">
    <location>
        <begin position="132"/>
        <end position="157"/>
    </location>
</feature>